<dbReference type="AlphaFoldDB" id="A0A7G8PS61"/>
<dbReference type="Proteomes" id="UP000515514">
    <property type="component" value="Chromosome"/>
</dbReference>
<dbReference type="PROSITE" id="PS51257">
    <property type="entry name" value="PROKAR_LIPOPROTEIN"/>
    <property type="match status" value="1"/>
</dbReference>
<protein>
    <submittedName>
        <fullName evidence="1">Uncharacterized protein</fullName>
    </submittedName>
</protein>
<reference evidence="1 2" key="1">
    <citation type="submission" date="2020-04" db="EMBL/GenBank/DDBJ databases">
        <title>Genome sequence of Altibacter aquimarinus strain ALE3EI.</title>
        <authorList>
            <person name="Oh H.-M."/>
            <person name="Jang D."/>
        </authorList>
    </citation>
    <scope>NUCLEOTIDE SEQUENCE [LARGE SCALE GENOMIC DNA]</scope>
    <source>
        <strain evidence="1 2">ALE3EI</strain>
    </source>
</reference>
<evidence type="ECO:0000313" key="1">
    <source>
        <dbReference type="EMBL" id="QNJ97177.1"/>
    </source>
</evidence>
<dbReference type="EMBL" id="CP052909">
    <property type="protein sequence ID" value="QNJ97177.1"/>
    <property type="molecule type" value="Genomic_DNA"/>
</dbReference>
<gene>
    <name evidence="1" type="ORF">ALE3EI_0599</name>
</gene>
<sequence>MKKFGFLVFMGLLATSCQFFETERISTETFYEEEVKAINWKDVDQYPTFPDCEEMTEKAEQKYCFEHTLTAHLYHTLSRRNITARQDLNDTIELDFTVDKSAQLFITNIAIDSLVIDQFPDLENWLYSSVDSLQPLAPAYKRGIPVRTTFRLPIVIATTDL</sequence>
<name>A0A7G8PS61_9FLAO</name>
<evidence type="ECO:0000313" key="2">
    <source>
        <dbReference type="Proteomes" id="UP000515514"/>
    </source>
</evidence>
<dbReference type="KEGG" id="alti:ALE3EI_0599"/>
<proteinExistence type="predicted"/>
<accession>A0A7G8PS61</accession>
<keyword evidence="2" id="KW-1185">Reference proteome</keyword>
<dbReference type="RefSeq" id="WP_186990716.1">
    <property type="nucleotide sequence ID" value="NZ_CP052909.1"/>
</dbReference>
<organism evidence="1 2">
    <name type="scientific">Constantimarinum furrinae</name>
    <dbReference type="NCBI Taxonomy" id="2562285"/>
    <lineage>
        <taxon>Bacteria</taxon>
        <taxon>Pseudomonadati</taxon>
        <taxon>Bacteroidota</taxon>
        <taxon>Flavobacteriia</taxon>
        <taxon>Flavobacteriales</taxon>
        <taxon>Flavobacteriaceae</taxon>
        <taxon>Altibacter/Constantimarinum group</taxon>
        <taxon>Constantimarinum</taxon>
    </lineage>
</organism>